<dbReference type="AlphaFoldDB" id="A0A6I4HI82"/>
<comment type="caution">
    <text evidence="1">The sequence shown here is derived from an EMBL/GenBank/DDBJ whole genome shotgun (WGS) entry which is preliminary data.</text>
</comment>
<evidence type="ECO:0000313" key="2">
    <source>
        <dbReference type="Proteomes" id="UP000439424"/>
    </source>
</evidence>
<gene>
    <name evidence="1" type="ORF">GNY86_02980</name>
</gene>
<accession>A0A6I4HI82</accession>
<sequence length="440" mass="50971">MMTTSKRKPKTSVVFKFTAFSKKQKQVLSWWENPKYKDKEAIICDGSVRAGKTVIMSLSYIFWAMESYDEEQFGMAGKTIGSLRRNVIRPLKKMLRGRGYAVKDNRTDNILEITKNNKTNYFFLFGGKDEASQDLVQGLTAAGFFFDEVALMPQSFVNQATARLSVDGAKSWFNCNPAGPHHWFKLEWLDKLTEKHAIRIHFTMEDNPSLSERVIDRYKRMYSGVFYDRYIRGLWVLSEGIIFDNFDKTTMVVDLPENTNYKKSYVSVDYGTQNATVFKLWSLPIDPNGDDMSFWYCRDEFYYSGRESSKQKTDAQFVDEMEKFFSTNNLSKKKTKILLDPSAASFKAALKQSGFIVKSAKNNVLDGIRTMLSNMDNQKVKWSSKCKHTFIEFGSYIWDEKAADRGEDKPVKEHDHCMDADRYFIYTILRTKKGGVSVWK</sequence>
<dbReference type="Proteomes" id="UP000439424">
    <property type="component" value="Unassembled WGS sequence"/>
</dbReference>
<dbReference type="EMBL" id="WPIP01000013">
    <property type="protein sequence ID" value="MVM90475.1"/>
    <property type="molecule type" value="Genomic_DNA"/>
</dbReference>
<reference evidence="1 2" key="1">
    <citation type="submission" date="2019-11" db="EMBL/GenBank/DDBJ databases">
        <title>Multidrug-resistant Acinetobacter baumannii moving toward extensively drug-resistant over fifteen years in South of Brazil.</title>
        <authorList>
            <person name="Fedrigo N.H."/>
            <person name="Cerdeira L."/>
            <person name="Fuga B."/>
            <person name="Marini P.V.B."/>
            <person name="Shinohara D.R."/>
            <person name="Carrara-Marroni F.E."/>
            <person name="Lincopan N."/>
            <person name="Tognim M.C.B."/>
        </authorList>
    </citation>
    <scope>NUCLEOTIDE SEQUENCE [LARGE SCALE GENOMIC DNA]</scope>
    <source>
        <strain evidence="1 2">Ac576</strain>
    </source>
</reference>
<dbReference type="Pfam" id="PF03237">
    <property type="entry name" value="Terminase_6N"/>
    <property type="match status" value="1"/>
</dbReference>
<proteinExistence type="predicted"/>
<dbReference type="Gene3D" id="3.40.50.300">
    <property type="entry name" value="P-loop containing nucleotide triphosphate hydrolases"/>
    <property type="match status" value="1"/>
</dbReference>
<dbReference type="InterPro" id="IPR027417">
    <property type="entry name" value="P-loop_NTPase"/>
</dbReference>
<dbReference type="NCBIfam" id="TIGR01547">
    <property type="entry name" value="phage_term_2"/>
    <property type="match status" value="1"/>
</dbReference>
<dbReference type="InterPro" id="IPR006437">
    <property type="entry name" value="Phage_terminase_lsu"/>
</dbReference>
<dbReference type="RefSeq" id="WP_016630620.1">
    <property type="nucleotide sequence ID" value="NZ_WPIP01000013.1"/>
</dbReference>
<name>A0A6I4HI82_ACIBA</name>
<dbReference type="Gene3D" id="3.30.420.280">
    <property type="match status" value="1"/>
</dbReference>
<evidence type="ECO:0000313" key="1">
    <source>
        <dbReference type="EMBL" id="MVM90475.1"/>
    </source>
</evidence>
<protein>
    <submittedName>
        <fullName evidence="1">PBSX family phage terminase large subunit</fullName>
    </submittedName>
</protein>
<organism evidence="1 2">
    <name type="scientific">Acinetobacter baumannii</name>
    <dbReference type="NCBI Taxonomy" id="470"/>
    <lineage>
        <taxon>Bacteria</taxon>
        <taxon>Pseudomonadati</taxon>
        <taxon>Pseudomonadota</taxon>
        <taxon>Gammaproteobacteria</taxon>
        <taxon>Moraxellales</taxon>
        <taxon>Moraxellaceae</taxon>
        <taxon>Acinetobacter</taxon>
        <taxon>Acinetobacter calcoaceticus/baumannii complex</taxon>
    </lineage>
</organism>